<reference evidence="1 2" key="1">
    <citation type="submission" date="2010-08" db="EMBL/GenBank/DDBJ databases">
        <authorList>
            <person name="Harkins D.M."/>
            <person name="Madupu R."/>
            <person name="Durkin A.S."/>
            <person name="Torralba M."/>
            <person name="Methe B."/>
            <person name="Sutton G.G."/>
            <person name="Nelson K.E."/>
        </authorList>
    </citation>
    <scope>NUCLEOTIDE SEQUENCE [LARGE SCALE GENOMIC DNA]</scope>
    <source>
        <strain evidence="1 2">DSM 17678</strain>
    </source>
</reference>
<dbReference type="eggNOG" id="ENOG502Z7JU">
    <property type="taxonomic scope" value="Bacteria"/>
</dbReference>
<dbReference type="STRING" id="596315.HMPREF0634_0225"/>
<keyword evidence="2" id="KW-1185">Reference proteome</keyword>
<dbReference type="Proteomes" id="UP000003244">
    <property type="component" value="Unassembled WGS sequence"/>
</dbReference>
<evidence type="ECO:0000313" key="1">
    <source>
        <dbReference type="EMBL" id="EFM65064.1"/>
    </source>
</evidence>
<dbReference type="InterPro" id="IPR006490">
    <property type="entry name" value="Maj_tail_phi13"/>
</dbReference>
<dbReference type="OrthoDB" id="9780018at2"/>
<evidence type="ECO:0000313" key="2">
    <source>
        <dbReference type="Proteomes" id="UP000003244"/>
    </source>
</evidence>
<dbReference type="EMBL" id="ADGQ01000028">
    <property type="protein sequence ID" value="EFM65064.1"/>
    <property type="molecule type" value="Genomic_DNA"/>
</dbReference>
<protein>
    <submittedName>
        <fullName evidence="1">Phage major tail protein, phi13 family</fullName>
    </submittedName>
</protein>
<proteinExistence type="predicted"/>
<sequence length="189" mass="21179">MAGEANKVRFGLSNVHIFPIQKEEADKLTYGEVFKLPGAVSLSLDPSGDSNPFYADDVIYYNEFTNNGYEGELEIATLNEDFETKVLGYTKDKNGAIVENVNARANNFAMAFEFNGDKNKVRHVLYKVSASRPKLESNTKEEKTKIGTDKIKFSAIPDPSGRIKAKVMKGSESYENFYKKVYTTNESEV</sequence>
<name>E0E207_9FIRM</name>
<dbReference type="RefSeq" id="WP_007788725.1">
    <property type="nucleotide sequence ID" value="NZ_ADGQ01000028.1"/>
</dbReference>
<accession>E0E207</accession>
<dbReference type="AlphaFoldDB" id="E0E207"/>
<comment type="caution">
    <text evidence="1">The sequence shown here is derived from an EMBL/GenBank/DDBJ whole genome shotgun (WGS) entry which is preliminary data.</text>
</comment>
<dbReference type="NCBIfam" id="TIGR01603">
    <property type="entry name" value="maj_tail_phi13"/>
    <property type="match status" value="1"/>
</dbReference>
<organism evidence="1 2">
    <name type="scientific">Peptostreptococcus stomatis DSM 17678</name>
    <dbReference type="NCBI Taxonomy" id="596315"/>
    <lineage>
        <taxon>Bacteria</taxon>
        <taxon>Bacillati</taxon>
        <taxon>Bacillota</taxon>
        <taxon>Clostridia</taxon>
        <taxon>Peptostreptococcales</taxon>
        <taxon>Peptostreptococcaceae</taxon>
        <taxon>Peptostreptococcus</taxon>
    </lineage>
</organism>
<gene>
    <name evidence="1" type="ORF">HMPREF0634_0225</name>
</gene>
<dbReference type="GeneID" id="84800249"/>